<dbReference type="InterPro" id="IPR042100">
    <property type="entry name" value="Bug_dom1"/>
</dbReference>
<dbReference type="CDD" id="cd07012">
    <property type="entry name" value="PBP2_Bug_TTT"/>
    <property type="match status" value="1"/>
</dbReference>
<evidence type="ECO:0000313" key="2">
    <source>
        <dbReference type="EMBL" id="RVU49657.1"/>
    </source>
</evidence>
<sequence>MNRVAGWLGWFAVCRGGLVAVVAAAGLLGSAQAQGWQPTQPVELVVPAGTGGGADQMARLIQKLVADHRLMPQPVQVSNKAGNSGVEGLLYMKAAQGDPHKLVITLSNLFTAPLAAGADVGWRDLTPVQLLAQDQFVLWVHAQAPQRNAAEMLAALRSAPPGSLKLGGTGSRQEDQLISVLLETAAATRIAYVPLKGGGDVAKALAAREVDLTVNNPIEAEALWRQGVLRPLCVFDGKPLAQRVPVAGTQSWADLPTCMSAGMPVQYLMMRGIFAAPGLTPAQRAYYDGVLDRLRALPEWQAFMARGAFSATVMKGAEFEAWLDRTERFHRVLMREARFKAPAVPVAAPAMPTASAPKK</sequence>
<dbReference type="OrthoDB" id="9780943at2"/>
<dbReference type="Pfam" id="PF03401">
    <property type="entry name" value="TctC"/>
    <property type="match status" value="1"/>
</dbReference>
<dbReference type="InterPro" id="IPR005064">
    <property type="entry name" value="BUG"/>
</dbReference>
<dbReference type="Proteomes" id="UP000285575">
    <property type="component" value="Unassembled WGS sequence"/>
</dbReference>
<comment type="caution">
    <text evidence="2">The sequence shown here is derived from an EMBL/GenBank/DDBJ whole genome shotgun (WGS) entry which is preliminary data.</text>
</comment>
<proteinExistence type="inferred from homology"/>
<organism evidence="2 3">
    <name type="scientific">Rubrivivax rivuli</name>
    <dbReference type="NCBI Taxonomy" id="1862385"/>
    <lineage>
        <taxon>Bacteria</taxon>
        <taxon>Pseudomonadati</taxon>
        <taxon>Pseudomonadota</taxon>
        <taxon>Betaproteobacteria</taxon>
        <taxon>Burkholderiales</taxon>
        <taxon>Sphaerotilaceae</taxon>
        <taxon>Rubrivivax</taxon>
    </lineage>
</organism>
<dbReference type="Gene3D" id="3.40.190.150">
    <property type="entry name" value="Bordetella uptake gene, domain 1"/>
    <property type="match status" value="1"/>
</dbReference>
<dbReference type="PANTHER" id="PTHR42928">
    <property type="entry name" value="TRICARBOXYLATE-BINDING PROTEIN"/>
    <property type="match status" value="1"/>
</dbReference>
<dbReference type="PIRSF" id="PIRSF017082">
    <property type="entry name" value="YflP"/>
    <property type="match status" value="1"/>
</dbReference>
<evidence type="ECO:0000313" key="3">
    <source>
        <dbReference type="Proteomes" id="UP000285575"/>
    </source>
</evidence>
<dbReference type="EMBL" id="SACR01000001">
    <property type="protein sequence ID" value="RVU49657.1"/>
    <property type="molecule type" value="Genomic_DNA"/>
</dbReference>
<accession>A0A437RSC1</accession>
<evidence type="ECO:0000256" key="1">
    <source>
        <dbReference type="ARBA" id="ARBA00006987"/>
    </source>
</evidence>
<dbReference type="PANTHER" id="PTHR42928:SF1">
    <property type="entry name" value="BLR4371 PROTEIN"/>
    <property type="match status" value="1"/>
</dbReference>
<reference evidence="2 3" key="1">
    <citation type="submission" date="2019-01" db="EMBL/GenBank/DDBJ databases">
        <authorList>
            <person name="Chen W.-M."/>
        </authorList>
    </citation>
    <scope>NUCLEOTIDE SEQUENCE [LARGE SCALE GENOMIC DNA]</scope>
    <source>
        <strain evidence="2 3">KYPY4</strain>
    </source>
</reference>
<comment type="similarity">
    <text evidence="1">Belongs to the UPF0065 (bug) family.</text>
</comment>
<dbReference type="AlphaFoldDB" id="A0A437RSC1"/>
<name>A0A437RSC1_9BURK</name>
<protein>
    <submittedName>
        <fullName evidence="2">Tripartite tricarboxylate transporter substrate binding protein</fullName>
    </submittedName>
</protein>
<keyword evidence="3" id="KW-1185">Reference proteome</keyword>
<dbReference type="Gene3D" id="3.40.190.10">
    <property type="entry name" value="Periplasmic binding protein-like II"/>
    <property type="match status" value="1"/>
</dbReference>
<gene>
    <name evidence="2" type="ORF">EOE66_03625</name>
</gene>